<dbReference type="InterPro" id="IPR029058">
    <property type="entry name" value="AB_hydrolase_fold"/>
</dbReference>
<dbReference type="EMBL" id="JARKIE010000027">
    <property type="protein sequence ID" value="KAJ7698070.1"/>
    <property type="molecule type" value="Genomic_DNA"/>
</dbReference>
<proteinExistence type="predicted"/>
<keyword evidence="2" id="KW-1185">Reference proteome</keyword>
<dbReference type="SUPFAM" id="SSF53474">
    <property type="entry name" value="alpha/beta-Hydrolases"/>
    <property type="match status" value="1"/>
</dbReference>
<name>A0AAD7DU33_MYCRO</name>
<protein>
    <recommendedName>
        <fullName evidence="3">Carboxylesterase type B domain-containing protein</fullName>
    </recommendedName>
</protein>
<evidence type="ECO:0000313" key="2">
    <source>
        <dbReference type="Proteomes" id="UP001221757"/>
    </source>
</evidence>
<reference evidence="1" key="1">
    <citation type="submission" date="2023-03" db="EMBL/GenBank/DDBJ databases">
        <title>Massive genome expansion in bonnet fungi (Mycena s.s.) driven by repeated elements and novel gene families across ecological guilds.</title>
        <authorList>
            <consortium name="Lawrence Berkeley National Laboratory"/>
            <person name="Harder C.B."/>
            <person name="Miyauchi S."/>
            <person name="Viragh M."/>
            <person name="Kuo A."/>
            <person name="Thoen E."/>
            <person name="Andreopoulos B."/>
            <person name="Lu D."/>
            <person name="Skrede I."/>
            <person name="Drula E."/>
            <person name="Henrissat B."/>
            <person name="Morin E."/>
            <person name="Kohler A."/>
            <person name="Barry K."/>
            <person name="LaButti K."/>
            <person name="Morin E."/>
            <person name="Salamov A."/>
            <person name="Lipzen A."/>
            <person name="Mereny Z."/>
            <person name="Hegedus B."/>
            <person name="Baldrian P."/>
            <person name="Stursova M."/>
            <person name="Weitz H."/>
            <person name="Taylor A."/>
            <person name="Grigoriev I.V."/>
            <person name="Nagy L.G."/>
            <person name="Martin F."/>
            <person name="Kauserud H."/>
        </authorList>
    </citation>
    <scope>NUCLEOTIDE SEQUENCE</scope>
    <source>
        <strain evidence="1">CBHHK067</strain>
    </source>
</reference>
<evidence type="ECO:0000313" key="1">
    <source>
        <dbReference type="EMBL" id="KAJ7698070.1"/>
    </source>
</evidence>
<dbReference type="Proteomes" id="UP001221757">
    <property type="component" value="Unassembled WGS sequence"/>
</dbReference>
<sequence>TLFPNPFERLRAGVTAKISVLLGNMEDDGTVLTVGMTNLTAFLAGELPGSSISPDLVRSLYSSQNDTVVITDAVRDLMIRCPDELWSAATIGAGVSSVFRYSYGHAWINLFSGAVFADLQKFPGAGAWHSSELGPLFGTYNRSTATPAEVTWSSTFQTAIANFVKDPDTSPALNWPKYLPGPPARTFAKLAYNGNVDPENFVDPVASNSLDGPCDALWNQFLDFTS</sequence>
<feature type="non-terminal residue" evidence="1">
    <location>
        <position position="1"/>
    </location>
</feature>
<organism evidence="1 2">
    <name type="scientific">Mycena rosella</name>
    <name type="common">Pink bonnet</name>
    <name type="synonym">Agaricus rosellus</name>
    <dbReference type="NCBI Taxonomy" id="1033263"/>
    <lineage>
        <taxon>Eukaryota</taxon>
        <taxon>Fungi</taxon>
        <taxon>Dikarya</taxon>
        <taxon>Basidiomycota</taxon>
        <taxon>Agaricomycotina</taxon>
        <taxon>Agaricomycetes</taxon>
        <taxon>Agaricomycetidae</taxon>
        <taxon>Agaricales</taxon>
        <taxon>Marasmiineae</taxon>
        <taxon>Mycenaceae</taxon>
        <taxon>Mycena</taxon>
    </lineage>
</organism>
<dbReference type="AlphaFoldDB" id="A0AAD7DU33"/>
<evidence type="ECO:0008006" key="3">
    <source>
        <dbReference type="Google" id="ProtNLM"/>
    </source>
</evidence>
<dbReference type="Gene3D" id="3.40.50.1820">
    <property type="entry name" value="alpha/beta hydrolase"/>
    <property type="match status" value="1"/>
</dbReference>
<comment type="caution">
    <text evidence="1">The sequence shown here is derived from an EMBL/GenBank/DDBJ whole genome shotgun (WGS) entry which is preliminary data.</text>
</comment>
<gene>
    <name evidence="1" type="ORF">B0H17DRAFT_1261167</name>
</gene>
<accession>A0AAD7DU33</accession>